<dbReference type="RefSeq" id="WP_176804836.1">
    <property type="nucleotide sequence ID" value="NZ_JABXYJ010000012.1"/>
</dbReference>
<dbReference type="AlphaFoldDB" id="A0A850QJP0"/>
<accession>A0A850QJP0</accession>
<dbReference type="Proteomes" id="UP000588051">
    <property type="component" value="Unassembled WGS sequence"/>
</dbReference>
<keyword evidence="2" id="KW-1185">Reference proteome</keyword>
<proteinExistence type="predicted"/>
<reference evidence="1 2" key="1">
    <citation type="submission" date="2020-06" db="EMBL/GenBank/DDBJ databases">
        <authorList>
            <person name="Qiu C."/>
            <person name="Liu Z."/>
        </authorList>
    </citation>
    <scope>NUCLEOTIDE SEQUENCE [LARGE SCALE GENOMIC DNA]</scope>
    <source>
        <strain evidence="1 2">EM 1</strain>
    </source>
</reference>
<name>A0A850QJP0_9BURK</name>
<protein>
    <submittedName>
        <fullName evidence="1">Uncharacterized protein</fullName>
    </submittedName>
</protein>
<organism evidence="1 2">
    <name type="scientific">Undibacterium oligocarboniphilum</name>
    <dbReference type="NCBI Taxonomy" id="666702"/>
    <lineage>
        <taxon>Bacteria</taxon>
        <taxon>Pseudomonadati</taxon>
        <taxon>Pseudomonadota</taxon>
        <taxon>Betaproteobacteria</taxon>
        <taxon>Burkholderiales</taxon>
        <taxon>Oxalobacteraceae</taxon>
        <taxon>Undibacterium</taxon>
    </lineage>
</organism>
<evidence type="ECO:0000313" key="2">
    <source>
        <dbReference type="Proteomes" id="UP000588051"/>
    </source>
</evidence>
<dbReference type="EMBL" id="JABXYJ010000012">
    <property type="protein sequence ID" value="NVO79299.1"/>
    <property type="molecule type" value="Genomic_DNA"/>
</dbReference>
<sequence length="99" mass="11229">MFSGGISENILGGSIFDSPYFSLGTREYLHILPIIRQYAGTRHRIVSTTVLSDKQKIHQFFDDFFSETVENLPGIFSSPRILLPVEGFAPCYFAEQHVE</sequence>
<evidence type="ECO:0000313" key="1">
    <source>
        <dbReference type="EMBL" id="NVO79299.1"/>
    </source>
</evidence>
<comment type="caution">
    <text evidence="1">The sequence shown here is derived from an EMBL/GenBank/DDBJ whole genome shotgun (WGS) entry which is preliminary data.</text>
</comment>
<gene>
    <name evidence="1" type="ORF">HV832_15880</name>
</gene>